<sequence length="115" mass="12800">MAGCTLLLMVSWSTVYGVFARFPHEGVTMGWNGTGNYYNCMRCSVLFVSFDSRGKDGDGTRGTRAVCFMVLRLVACIIVYCDQKSCKGWQLMAADRTALRWTEVSSDGIDSRVWG</sequence>
<gene>
    <name evidence="2" type="ORF">BU16DRAFT_115097</name>
</gene>
<dbReference type="AlphaFoldDB" id="A0A6A6QJ82"/>
<dbReference type="Proteomes" id="UP000799750">
    <property type="component" value="Unassembled WGS sequence"/>
</dbReference>
<organism evidence="2 3">
    <name type="scientific">Lophium mytilinum</name>
    <dbReference type="NCBI Taxonomy" id="390894"/>
    <lineage>
        <taxon>Eukaryota</taxon>
        <taxon>Fungi</taxon>
        <taxon>Dikarya</taxon>
        <taxon>Ascomycota</taxon>
        <taxon>Pezizomycotina</taxon>
        <taxon>Dothideomycetes</taxon>
        <taxon>Pleosporomycetidae</taxon>
        <taxon>Mytilinidiales</taxon>
        <taxon>Mytilinidiaceae</taxon>
        <taxon>Lophium</taxon>
    </lineage>
</organism>
<proteinExistence type="predicted"/>
<dbReference type="EMBL" id="MU004194">
    <property type="protein sequence ID" value="KAF2492488.1"/>
    <property type="molecule type" value="Genomic_DNA"/>
</dbReference>
<keyword evidence="1" id="KW-0732">Signal</keyword>
<feature type="signal peptide" evidence="1">
    <location>
        <begin position="1"/>
        <end position="20"/>
    </location>
</feature>
<evidence type="ECO:0000256" key="1">
    <source>
        <dbReference type="SAM" id="SignalP"/>
    </source>
</evidence>
<reference evidence="2" key="1">
    <citation type="journal article" date="2020" name="Stud. Mycol.">
        <title>101 Dothideomycetes genomes: a test case for predicting lifestyles and emergence of pathogens.</title>
        <authorList>
            <person name="Haridas S."/>
            <person name="Albert R."/>
            <person name="Binder M."/>
            <person name="Bloem J."/>
            <person name="Labutti K."/>
            <person name="Salamov A."/>
            <person name="Andreopoulos B."/>
            <person name="Baker S."/>
            <person name="Barry K."/>
            <person name="Bills G."/>
            <person name="Bluhm B."/>
            <person name="Cannon C."/>
            <person name="Castanera R."/>
            <person name="Culley D."/>
            <person name="Daum C."/>
            <person name="Ezra D."/>
            <person name="Gonzalez J."/>
            <person name="Henrissat B."/>
            <person name="Kuo A."/>
            <person name="Liang C."/>
            <person name="Lipzen A."/>
            <person name="Lutzoni F."/>
            <person name="Magnuson J."/>
            <person name="Mondo S."/>
            <person name="Nolan M."/>
            <person name="Ohm R."/>
            <person name="Pangilinan J."/>
            <person name="Park H.-J."/>
            <person name="Ramirez L."/>
            <person name="Alfaro M."/>
            <person name="Sun H."/>
            <person name="Tritt A."/>
            <person name="Yoshinaga Y."/>
            <person name="Zwiers L.-H."/>
            <person name="Turgeon B."/>
            <person name="Goodwin S."/>
            <person name="Spatafora J."/>
            <person name="Crous P."/>
            <person name="Grigoriev I."/>
        </authorList>
    </citation>
    <scope>NUCLEOTIDE SEQUENCE</scope>
    <source>
        <strain evidence="2">CBS 269.34</strain>
    </source>
</reference>
<evidence type="ECO:0000313" key="3">
    <source>
        <dbReference type="Proteomes" id="UP000799750"/>
    </source>
</evidence>
<evidence type="ECO:0008006" key="4">
    <source>
        <dbReference type="Google" id="ProtNLM"/>
    </source>
</evidence>
<keyword evidence="3" id="KW-1185">Reference proteome</keyword>
<accession>A0A6A6QJ82</accession>
<protein>
    <recommendedName>
        <fullName evidence="4">Secreted protein</fullName>
    </recommendedName>
</protein>
<name>A0A6A6QJ82_9PEZI</name>
<feature type="chain" id="PRO_5025395861" description="Secreted protein" evidence="1">
    <location>
        <begin position="21"/>
        <end position="115"/>
    </location>
</feature>
<evidence type="ECO:0000313" key="2">
    <source>
        <dbReference type="EMBL" id="KAF2492488.1"/>
    </source>
</evidence>